<feature type="region of interest" description="Disordered" evidence="1">
    <location>
        <begin position="286"/>
        <end position="320"/>
    </location>
</feature>
<sequence>MTSPVTIVSSFYRVDNGKKHRVSEYHEWLGNFLHSVELPVIFYCAPSMAAYIKNLRGDKPLTLVTEYSSPFDMPPLQDLGGHDWATAQHKIDPEKHVHVPDVYGVWTAKPWIVKNAADRDPYGSDYFFWVDAGGFRDASVTHTFHELPSVLSSLYSTLPSDTIMLAATLGPFESGTEWVKDVKRTDEMDRTDRLQGGWFGGKKEAVQMWEREVQKVTVMQSALQRFAAKEQPVWTMAARLNWQRIYVQNMAYRSGPDCGPDMWFAFEYFADGRECSIPAWNGPEYAREEADEKARERKGQHMGGGLDGGGDEVGWEGMVP</sequence>
<evidence type="ECO:0000256" key="1">
    <source>
        <dbReference type="SAM" id="MobiDB-lite"/>
    </source>
</evidence>
<protein>
    <submittedName>
        <fullName evidence="2">Uncharacterized protein</fullName>
    </submittedName>
</protein>
<proteinExistence type="predicted"/>
<name>A0AAV5G5Z0_9BASI</name>
<organism evidence="2 3">
    <name type="scientific">Rhodotorula paludigena</name>
    <dbReference type="NCBI Taxonomy" id="86838"/>
    <lineage>
        <taxon>Eukaryota</taxon>
        <taxon>Fungi</taxon>
        <taxon>Dikarya</taxon>
        <taxon>Basidiomycota</taxon>
        <taxon>Pucciniomycotina</taxon>
        <taxon>Microbotryomycetes</taxon>
        <taxon>Sporidiobolales</taxon>
        <taxon>Sporidiobolaceae</taxon>
        <taxon>Rhodotorula</taxon>
    </lineage>
</organism>
<accession>A0AAV5G5Z0</accession>
<keyword evidence="3" id="KW-1185">Reference proteome</keyword>
<feature type="compositionally biased region" description="Basic and acidic residues" evidence="1">
    <location>
        <begin position="286"/>
        <end position="299"/>
    </location>
</feature>
<gene>
    <name evidence="2" type="ORF">Rhopal_000785-T1</name>
</gene>
<dbReference type="AlphaFoldDB" id="A0AAV5G5Z0"/>
<dbReference type="Proteomes" id="UP001342314">
    <property type="component" value="Unassembled WGS sequence"/>
</dbReference>
<evidence type="ECO:0000313" key="3">
    <source>
        <dbReference type="Proteomes" id="UP001342314"/>
    </source>
</evidence>
<comment type="caution">
    <text evidence="2">The sequence shown here is derived from an EMBL/GenBank/DDBJ whole genome shotgun (WGS) entry which is preliminary data.</text>
</comment>
<dbReference type="EMBL" id="BQKY01000002">
    <property type="protein sequence ID" value="GJN87830.1"/>
    <property type="molecule type" value="Genomic_DNA"/>
</dbReference>
<evidence type="ECO:0000313" key="2">
    <source>
        <dbReference type="EMBL" id="GJN87830.1"/>
    </source>
</evidence>
<reference evidence="2 3" key="1">
    <citation type="submission" date="2021-12" db="EMBL/GenBank/DDBJ databases">
        <title>High titer production of polyol ester of fatty acids by Rhodotorula paludigena BS15 towards product separation-free biomass refinery.</title>
        <authorList>
            <person name="Mano J."/>
            <person name="Ono H."/>
            <person name="Tanaka T."/>
            <person name="Naito K."/>
            <person name="Sushida H."/>
            <person name="Ike M."/>
            <person name="Tokuyasu K."/>
            <person name="Kitaoka M."/>
        </authorList>
    </citation>
    <scope>NUCLEOTIDE SEQUENCE [LARGE SCALE GENOMIC DNA]</scope>
    <source>
        <strain evidence="2 3">BS15</strain>
    </source>
</reference>